<proteinExistence type="predicted"/>
<name>A0A0B7AIK8_9EUPU</name>
<feature type="non-terminal residue" evidence="2">
    <location>
        <position position="1"/>
    </location>
</feature>
<evidence type="ECO:0000256" key="1">
    <source>
        <dbReference type="SAM" id="Phobius"/>
    </source>
</evidence>
<feature type="transmembrane region" description="Helical" evidence="1">
    <location>
        <begin position="12"/>
        <end position="35"/>
    </location>
</feature>
<feature type="non-terminal residue" evidence="2">
    <location>
        <position position="68"/>
    </location>
</feature>
<dbReference type="AlphaFoldDB" id="A0A0B7AIK8"/>
<accession>A0A0B7AIK8</accession>
<gene>
    <name evidence="2" type="primary">ORF121996</name>
</gene>
<reference evidence="2" key="1">
    <citation type="submission" date="2014-12" db="EMBL/GenBank/DDBJ databases">
        <title>Insight into the proteome of Arion vulgaris.</title>
        <authorList>
            <person name="Aradska J."/>
            <person name="Bulat T."/>
            <person name="Smidak R."/>
            <person name="Sarate P."/>
            <person name="Gangsoo J."/>
            <person name="Sialana F."/>
            <person name="Bilban M."/>
            <person name="Lubec G."/>
        </authorList>
    </citation>
    <scope>NUCLEOTIDE SEQUENCE</scope>
    <source>
        <tissue evidence="2">Skin</tissue>
    </source>
</reference>
<protein>
    <submittedName>
        <fullName evidence="2">Uncharacterized protein</fullName>
    </submittedName>
</protein>
<organism evidence="2">
    <name type="scientific">Arion vulgaris</name>
    <dbReference type="NCBI Taxonomy" id="1028688"/>
    <lineage>
        <taxon>Eukaryota</taxon>
        <taxon>Metazoa</taxon>
        <taxon>Spiralia</taxon>
        <taxon>Lophotrochozoa</taxon>
        <taxon>Mollusca</taxon>
        <taxon>Gastropoda</taxon>
        <taxon>Heterobranchia</taxon>
        <taxon>Euthyneura</taxon>
        <taxon>Panpulmonata</taxon>
        <taxon>Eupulmonata</taxon>
        <taxon>Stylommatophora</taxon>
        <taxon>Helicina</taxon>
        <taxon>Arionoidea</taxon>
        <taxon>Arionidae</taxon>
        <taxon>Arion</taxon>
    </lineage>
</organism>
<keyword evidence="1" id="KW-0812">Transmembrane</keyword>
<evidence type="ECO:0000313" key="2">
    <source>
        <dbReference type="EMBL" id="CEK80663.1"/>
    </source>
</evidence>
<keyword evidence="1" id="KW-0472">Membrane</keyword>
<sequence length="68" mass="7824">DKRFLEQTPVWTTYIVSIIALVSSVGYLLSCLLYLNIIAIRWVQSVGNRVMLSEQFNLLLMKFSTDIV</sequence>
<keyword evidence="1" id="KW-1133">Transmembrane helix</keyword>
<dbReference type="EMBL" id="HACG01033798">
    <property type="protein sequence ID" value="CEK80663.1"/>
    <property type="molecule type" value="Transcribed_RNA"/>
</dbReference>